<proteinExistence type="predicted"/>
<evidence type="ECO:0000313" key="1">
    <source>
        <dbReference type="EMBL" id="SIS73091.1"/>
    </source>
</evidence>
<dbReference type="Proteomes" id="UP000185728">
    <property type="component" value="Unassembled WGS sequence"/>
</dbReference>
<keyword evidence="2" id="KW-1185">Reference proteome</keyword>
<evidence type="ECO:0008006" key="3">
    <source>
        <dbReference type="Google" id="ProtNLM"/>
    </source>
</evidence>
<protein>
    <recommendedName>
        <fullName evidence="3">Immunity protein 19</fullName>
    </recommendedName>
</protein>
<dbReference type="EMBL" id="FTOB01000003">
    <property type="protein sequence ID" value="SIS73091.1"/>
    <property type="molecule type" value="Genomic_DNA"/>
</dbReference>
<accession>A0ABY1KWJ9</accession>
<evidence type="ECO:0000313" key="2">
    <source>
        <dbReference type="Proteomes" id="UP000185728"/>
    </source>
</evidence>
<sequence length="213" mass="24898">MNIDNRSSQFWNWFNSNKAKYEYTLANLNSLHQSEIDEAMNVFEEKLHVYNENIWFRMGGEKPYDLLITAEGNIEEFDAVIALVNSAHTIENWKIIPFIQARDISKFNYRLDDFVLTEKDVFFTYMENPCGGNGSYLETMFYVSDKKFINDDAFKSSIIRIAETALGEYDFAKIIGCIDVEKVSNIYSEHKSEILPIYKLKDISESIKNKLRE</sequence>
<comment type="caution">
    <text evidence="1">The sequence shown here is derived from an EMBL/GenBank/DDBJ whole genome shotgun (WGS) entry which is preliminary data.</text>
</comment>
<name>A0ABY1KWJ9_9FLAO</name>
<reference evidence="1 2" key="1">
    <citation type="submission" date="2017-01" db="EMBL/GenBank/DDBJ databases">
        <authorList>
            <person name="Varghese N."/>
            <person name="Submissions S."/>
        </authorList>
    </citation>
    <scope>NUCLEOTIDE SEQUENCE [LARGE SCALE GENOMIC DNA]</scope>
    <source>
        <strain evidence="1 2">DSM 2061</strain>
    </source>
</reference>
<organism evidence="1 2">
    <name type="scientific">Zobellia uliginosa</name>
    <dbReference type="NCBI Taxonomy" id="143224"/>
    <lineage>
        <taxon>Bacteria</taxon>
        <taxon>Pseudomonadati</taxon>
        <taxon>Bacteroidota</taxon>
        <taxon>Flavobacteriia</taxon>
        <taxon>Flavobacteriales</taxon>
        <taxon>Flavobacteriaceae</taxon>
        <taxon>Zobellia</taxon>
    </lineage>
</organism>
<gene>
    <name evidence="1" type="ORF">SAMN05421766_103675</name>
</gene>